<organism evidence="2 3">
    <name type="scientific">Adhaeribacter terrigena</name>
    <dbReference type="NCBI Taxonomy" id="2793070"/>
    <lineage>
        <taxon>Bacteria</taxon>
        <taxon>Pseudomonadati</taxon>
        <taxon>Bacteroidota</taxon>
        <taxon>Cytophagia</taxon>
        <taxon>Cytophagales</taxon>
        <taxon>Hymenobacteraceae</taxon>
        <taxon>Adhaeribacter</taxon>
    </lineage>
</organism>
<gene>
    <name evidence="2" type="ORF">I5M27_09330</name>
</gene>
<keyword evidence="3" id="KW-1185">Reference proteome</keyword>
<evidence type="ECO:0000313" key="2">
    <source>
        <dbReference type="EMBL" id="MBK0403186.1"/>
    </source>
</evidence>
<comment type="caution">
    <text evidence="2">The sequence shown here is derived from an EMBL/GenBank/DDBJ whole genome shotgun (WGS) entry which is preliminary data.</text>
</comment>
<feature type="transmembrane region" description="Helical" evidence="1">
    <location>
        <begin position="20"/>
        <end position="39"/>
    </location>
</feature>
<dbReference type="RefSeq" id="WP_200505945.1">
    <property type="nucleotide sequence ID" value="NZ_JAEHFX010000004.1"/>
</dbReference>
<dbReference type="Pfam" id="PF06912">
    <property type="entry name" value="DUF1275"/>
    <property type="match status" value="1"/>
</dbReference>
<evidence type="ECO:0000256" key="1">
    <source>
        <dbReference type="SAM" id="Phobius"/>
    </source>
</evidence>
<dbReference type="PANTHER" id="PTHR37314">
    <property type="entry name" value="SLR0142 PROTEIN"/>
    <property type="match status" value="1"/>
</dbReference>
<evidence type="ECO:0000313" key="3">
    <source>
        <dbReference type="Proteomes" id="UP000644147"/>
    </source>
</evidence>
<dbReference type="Proteomes" id="UP000644147">
    <property type="component" value="Unassembled WGS sequence"/>
</dbReference>
<protein>
    <submittedName>
        <fullName evidence="2">DUF1275 domain-containing protein</fullName>
    </submittedName>
</protein>
<name>A0ABS1C1A7_9BACT</name>
<reference evidence="2 3" key="1">
    <citation type="submission" date="2020-12" db="EMBL/GenBank/DDBJ databases">
        <title>Bacterial novel species Adhaeribacter sp. BT258 isolated from soil.</title>
        <authorList>
            <person name="Jung H.-Y."/>
        </authorList>
    </citation>
    <scope>NUCLEOTIDE SEQUENCE [LARGE SCALE GENOMIC DNA]</scope>
    <source>
        <strain evidence="2 3">BT258</strain>
    </source>
</reference>
<dbReference type="EMBL" id="JAEHFX010000004">
    <property type="protein sequence ID" value="MBK0403186.1"/>
    <property type="molecule type" value="Genomic_DNA"/>
</dbReference>
<feature type="transmembrane region" description="Helical" evidence="1">
    <location>
        <begin position="211"/>
        <end position="227"/>
    </location>
</feature>
<dbReference type="InterPro" id="IPR010699">
    <property type="entry name" value="DUF1275"/>
</dbReference>
<accession>A0ABS1C1A7</accession>
<keyword evidence="1" id="KW-0472">Membrane</keyword>
<sequence length="240" mass="26335">MFRHVGKGRTLAHNLQLASLLSLVAGIVNVTGIFALQTLTTNVTGHFAYFADEVAQNHFAQASVFLLYILAFLSGAFSSHFFIEITSRHDFKLGAALPISIEVFILISIAFLGPEAVKGNAHLIACSLLYAMGLQNALVTSLSNAVVRTTHLTGLFTDLGIELSKLLFNRNAEQQKALTSSIKLRLTIIAFFFSGCIVGGLVYFFQGMLSLLLAAAILIFGWVYAYLKFKILMMKRKLQH</sequence>
<feature type="transmembrane region" description="Helical" evidence="1">
    <location>
        <begin position="119"/>
        <end position="139"/>
    </location>
</feature>
<feature type="transmembrane region" description="Helical" evidence="1">
    <location>
        <begin position="184"/>
        <end position="205"/>
    </location>
</feature>
<feature type="transmembrane region" description="Helical" evidence="1">
    <location>
        <begin position="59"/>
        <end position="83"/>
    </location>
</feature>
<dbReference type="PANTHER" id="PTHR37314:SF4">
    <property type="entry name" value="UPF0700 TRANSMEMBRANE PROTEIN YOAK"/>
    <property type="match status" value="1"/>
</dbReference>
<keyword evidence="1" id="KW-0812">Transmembrane</keyword>
<feature type="transmembrane region" description="Helical" evidence="1">
    <location>
        <begin position="95"/>
        <end position="113"/>
    </location>
</feature>
<keyword evidence="1" id="KW-1133">Transmembrane helix</keyword>
<proteinExistence type="predicted"/>